<dbReference type="Pfam" id="PF13499">
    <property type="entry name" value="EF-hand_7"/>
    <property type="match status" value="1"/>
</dbReference>
<feature type="compositionally biased region" description="Polar residues" evidence="2">
    <location>
        <begin position="1"/>
        <end position="10"/>
    </location>
</feature>
<dbReference type="PROSITE" id="PS51450">
    <property type="entry name" value="LRR"/>
    <property type="match status" value="1"/>
</dbReference>
<dbReference type="Proteomes" id="UP001152795">
    <property type="component" value="Unassembled WGS sequence"/>
</dbReference>
<organism evidence="3 4">
    <name type="scientific">Paramuricea clavata</name>
    <name type="common">Red gorgonian</name>
    <name type="synonym">Violescent sea-whip</name>
    <dbReference type="NCBI Taxonomy" id="317549"/>
    <lineage>
        <taxon>Eukaryota</taxon>
        <taxon>Metazoa</taxon>
        <taxon>Cnidaria</taxon>
        <taxon>Anthozoa</taxon>
        <taxon>Octocorallia</taxon>
        <taxon>Malacalcyonacea</taxon>
        <taxon>Plexauridae</taxon>
        <taxon>Paramuricea</taxon>
    </lineage>
</organism>
<dbReference type="Pfam" id="PF13516">
    <property type="entry name" value="LRR_6"/>
    <property type="match status" value="6"/>
</dbReference>
<dbReference type="CDD" id="cd00051">
    <property type="entry name" value="EFh"/>
    <property type="match status" value="1"/>
</dbReference>
<dbReference type="PROSITE" id="PS00018">
    <property type="entry name" value="EF_HAND_1"/>
    <property type="match status" value="2"/>
</dbReference>
<reference evidence="3" key="1">
    <citation type="submission" date="2020-04" db="EMBL/GenBank/DDBJ databases">
        <authorList>
            <person name="Alioto T."/>
            <person name="Alioto T."/>
            <person name="Gomez Garrido J."/>
        </authorList>
    </citation>
    <scope>NUCLEOTIDE SEQUENCE</scope>
    <source>
        <strain evidence="3">A484AB</strain>
    </source>
</reference>
<evidence type="ECO:0000313" key="4">
    <source>
        <dbReference type="Proteomes" id="UP001152795"/>
    </source>
</evidence>
<dbReference type="Gene3D" id="3.80.10.10">
    <property type="entry name" value="Ribonuclease Inhibitor"/>
    <property type="match status" value="3"/>
</dbReference>
<dbReference type="PANTHER" id="PTHR24114">
    <property type="entry name" value="LEUCINE RICH REPEAT FAMILY PROTEIN"/>
    <property type="match status" value="1"/>
</dbReference>
<feature type="region of interest" description="Disordered" evidence="2">
    <location>
        <begin position="1"/>
        <end position="32"/>
    </location>
</feature>
<keyword evidence="1" id="KW-0106">Calcium</keyword>
<dbReference type="InterPro" id="IPR001611">
    <property type="entry name" value="Leu-rich_rpt"/>
</dbReference>
<dbReference type="SUPFAM" id="SSF47473">
    <property type="entry name" value="EF-hand"/>
    <property type="match status" value="1"/>
</dbReference>
<evidence type="ECO:0000313" key="3">
    <source>
        <dbReference type="EMBL" id="CAB4001932.1"/>
    </source>
</evidence>
<dbReference type="PROSITE" id="PS50222">
    <property type="entry name" value="EF_HAND_2"/>
    <property type="match status" value="2"/>
</dbReference>
<dbReference type="GO" id="GO:0005509">
    <property type="term" value="F:calcium ion binding"/>
    <property type="evidence" value="ECO:0007669"/>
    <property type="project" value="InterPro"/>
</dbReference>
<dbReference type="Gene3D" id="1.10.238.10">
    <property type="entry name" value="EF-hand"/>
    <property type="match status" value="1"/>
</dbReference>
<dbReference type="OrthoDB" id="120976at2759"/>
<dbReference type="EMBL" id="CACRXK020004211">
    <property type="protein sequence ID" value="CAB4001932.1"/>
    <property type="molecule type" value="Genomic_DNA"/>
</dbReference>
<dbReference type="InterPro" id="IPR032675">
    <property type="entry name" value="LRR_dom_sf"/>
</dbReference>
<dbReference type="InterPro" id="IPR052394">
    <property type="entry name" value="LRR-containing"/>
</dbReference>
<dbReference type="PANTHER" id="PTHR24114:SF50">
    <property type="entry name" value="RNI-LIKE PROTEIN"/>
    <property type="match status" value="1"/>
</dbReference>
<dbReference type="InterPro" id="IPR018247">
    <property type="entry name" value="EF_Hand_1_Ca_BS"/>
</dbReference>
<dbReference type="SMART" id="SM00368">
    <property type="entry name" value="LRR_RI"/>
    <property type="match status" value="9"/>
</dbReference>
<gene>
    <name evidence="3" type="ORF">PACLA_8A036472</name>
</gene>
<evidence type="ECO:0000256" key="2">
    <source>
        <dbReference type="SAM" id="MobiDB-lite"/>
    </source>
</evidence>
<evidence type="ECO:0000256" key="1">
    <source>
        <dbReference type="ARBA" id="ARBA00022837"/>
    </source>
</evidence>
<comment type="caution">
    <text evidence="3">The sequence shown here is derived from an EMBL/GenBank/DDBJ whole genome shotgun (WGS) entry which is preliminary data.</text>
</comment>
<name>A0A7D9IB49_PARCT</name>
<dbReference type="SMART" id="SM00054">
    <property type="entry name" value="EFh"/>
    <property type="match status" value="2"/>
</dbReference>
<dbReference type="SUPFAM" id="SSF52047">
    <property type="entry name" value="RNI-like"/>
    <property type="match status" value="1"/>
</dbReference>
<keyword evidence="4" id="KW-1185">Reference proteome</keyword>
<proteinExistence type="predicted"/>
<accession>A0A7D9IB49</accession>
<sequence>MSATDVNNKLSESEESDVISEEKELQGSEYETDIEIDDECTEKFDPSGKTRYLKKCDELGIVPVSSFVSNLKNVSCDLRHNNLGPKGMHAVARALIQNNYIAELLLCDNAIQPEGSAYVAKLLLENFNITKIDISENEIGSAGAHSIARVLKENNSLQSLNLSENLLKRKDANILAEALKRNSGLRHLDLSCNKFSEEAGLYLGTAIDMNTGLKTLDLSWNHLRGRSAIAIAKGLENNYSLHTLLLAWNGFGDNGACAVAKALLENNTLKELDLSNNRITKKGCLALADALNINTSLKIFRIGKNQIEGDGAHALLTAINSNADTGIEVLDMDGVVIEQQAQTLVRKFLTSKPQFDISCVFGKSGGQLGQDLEATYNRRHKQSKYSAEYTVHILKEYVKSKNLRLIDLFNQFDKDKSQSVSREELKRGFQSIHVPLSDKQLDNFLHEMDTDGDGEINYSEFTWINDAS</sequence>
<dbReference type="AlphaFoldDB" id="A0A7D9IB49"/>
<dbReference type="InterPro" id="IPR002048">
    <property type="entry name" value="EF_hand_dom"/>
</dbReference>
<dbReference type="InterPro" id="IPR011992">
    <property type="entry name" value="EF-hand-dom_pair"/>
</dbReference>
<protein>
    <submittedName>
        <fullName evidence="3">Leucine-rich repeat-containing 74B-like</fullName>
    </submittedName>
</protein>